<sequence length="544" mass="62392">MRIRFFMLCICSYLELSKEKRDELREKLLTQFRNLDKDDLSDFLDPGEIQELYAAGLKSFKAKERKKSAQDSRADINKATQRFADNHSKVAVVLERIEAMVGTESRAGRVRMRQGDLEHMTVSSLSLLSQYIITRKDYDTTCDVFHEPARFVAKRARAQMEKLTREISLLKMQLKKAKSELQDVHNLSMSLPCSPIPPQSGTLSRTSCPRRATNEPEASMSVKRKALITAPEKARPEDSEEESEEEEEPVEEVESEEEQQEDEMAESEVNAESEEKREADKEQEADNEVAFEAESDVEYVQVDHVDPASEQMRSREVKFRVDVANQLEKNKQWARYKTLPHGNCITHCLMMIEGVTEPHAFKSWETMTNEEQCAAETKADNYREQIYKEAIEMNRRATPGYRRPEEGLRDELFHEVCSVHTVTEEGNIGKPIMQEKWLTQWAVEAWCSMTGKSVAYLHVVRDSDPKIDPVVGMYVFSKFEEGKVTHVAFKPNKKGQRPGVFCPTVSRVGNRVCGRNDKGTRHSAQGSSRAEEEEMVSEELRVND</sequence>
<name>A0A8J6DZY2_9EUKA</name>
<organism evidence="3 4">
    <name type="scientific">Carpediemonas membranifera</name>
    <dbReference type="NCBI Taxonomy" id="201153"/>
    <lineage>
        <taxon>Eukaryota</taxon>
        <taxon>Metamonada</taxon>
        <taxon>Carpediemonas-like organisms</taxon>
        <taxon>Carpediemonas</taxon>
    </lineage>
</organism>
<protein>
    <submittedName>
        <fullName evidence="3">Uncharacterized protein</fullName>
    </submittedName>
</protein>
<keyword evidence="4" id="KW-1185">Reference proteome</keyword>
<feature type="region of interest" description="Disordered" evidence="2">
    <location>
        <begin position="513"/>
        <end position="544"/>
    </location>
</feature>
<dbReference type="AlphaFoldDB" id="A0A8J6DZY2"/>
<comment type="caution">
    <text evidence="3">The sequence shown here is derived from an EMBL/GenBank/DDBJ whole genome shotgun (WGS) entry which is preliminary data.</text>
</comment>
<evidence type="ECO:0000313" key="4">
    <source>
        <dbReference type="Proteomes" id="UP000717585"/>
    </source>
</evidence>
<feature type="compositionally biased region" description="Basic and acidic residues" evidence="2">
    <location>
        <begin position="273"/>
        <end position="284"/>
    </location>
</feature>
<feature type="compositionally biased region" description="Basic and acidic residues" evidence="2">
    <location>
        <begin position="301"/>
        <end position="311"/>
    </location>
</feature>
<accession>A0A8J6DZY2</accession>
<feature type="region of interest" description="Disordered" evidence="2">
    <location>
        <begin position="191"/>
        <end position="311"/>
    </location>
</feature>
<keyword evidence="1" id="KW-0175">Coiled coil</keyword>
<proteinExistence type="predicted"/>
<reference evidence="3" key="1">
    <citation type="submission" date="2021-05" db="EMBL/GenBank/DDBJ databases">
        <title>A free-living protist that lacks canonical eukaryotic 1 DNA replication and segregation systems.</title>
        <authorList>
            <person name="Salas-Leiva D.E."/>
            <person name="Tromer E.C."/>
            <person name="Curtis B.A."/>
            <person name="Jerlstrom-Hultqvist J."/>
            <person name="Kolisko M."/>
            <person name="Yi Z."/>
            <person name="Salas-Leiva J.S."/>
            <person name="Gallot-Lavallee L."/>
            <person name="Kops G.J.P.L."/>
            <person name="Archibald J.M."/>
            <person name="Simpson A.G.B."/>
            <person name="Roger A.J."/>
        </authorList>
    </citation>
    <scope>NUCLEOTIDE SEQUENCE</scope>
    <source>
        <strain evidence="3">BICM</strain>
    </source>
</reference>
<evidence type="ECO:0000256" key="1">
    <source>
        <dbReference type="SAM" id="Coils"/>
    </source>
</evidence>
<gene>
    <name evidence="3" type="ORF">J8273_7569</name>
</gene>
<feature type="compositionally biased region" description="Acidic residues" evidence="2">
    <location>
        <begin position="285"/>
        <end position="297"/>
    </location>
</feature>
<dbReference type="Proteomes" id="UP000717585">
    <property type="component" value="Unassembled WGS sequence"/>
</dbReference>
<evidence type="ECO:0000313" key="3">
    <source>
        <dbReference type="EMBL" id="KAG9391358.1"/>
    </source>
</evidence>
<feature type="coiled-coil region" evidence="1">
    <location>
        <begin position="153"/>
        <end position="187"/>
    </location>
</feature>
<dbReference type="EMBL" id="JAHDYR010000055">
    <property type="protein sequence ID" value="KAG9391358.1"/>
    <property type="molecule type" value="Genomic_DNA"/>
</dbReference>
<evidence type="ECO:0000256" key="2">
    <source>
        <dbReference type="SAM" id="MobiDB-lite"/>
    </source>
</evidence>
<feature type="compositionally biased region" description="Acidic residues" evidence="2">
    <location>
        <begin position="238"/>
        <end position="272"/>
    </location>
</feature>